<evidence type="ECO:0000256" key="2">
    <source>
        <dbReference type="ARBA" id="ARBA00009560"/>
    </source>
</evidence>
<dbReference type="AlphaFoldDB" id="A0AAW1SGQ2"/>
<dbReference type="GO" id="GO:0003677">
    <property type="term" value="F:DNA binding"/>
    <property type="evidence" value="ECO:0007669"/>
    <property type="project" value="UniProtKB-UniRule"/>
</dbReference>
<dbReference type="EMBL" id="JALJOS010000001">
    <property type="protein sequence ID" value="KAK9845104.1"/>
    <property type="molecule type" value="Genomic_DNA"/>
</dbReference>
<name>A0AAW1SGQ2_9CHLO</name>
<dbReference type="Gene3D" id="3.60.21.60">
    <property type="match status" value="1"/>
</dbReference>
<sequence>MDTERRVTAHFQESGLLLDCRALALLSTFVGDSVEDLQRLTSLAEEGNESKISGHRAQELIDNLQKTVEIALVQIISASECPRITYDHLRRSFSALNSLPSCFAAADDKIGVYLDRLYLLQQRVRRNRMFSRPVLETASNPDASFCELTDIKSLLGSGHQTRYVLGCISQLREGQYSLEDVSGSVALDLQHAETTSGLFTENCIVLAEGQMQLNKTFRVRALGFPPLESRMDTEAAAKGLNFFGGIPPRGVAIEQAYDAEVAREAARIVVLSELWLDQAGTLESIDAILTGFESMEEVPPVFVLLGDFQSFSCARVNPDYRIIQENFKALSSVLGRHTRLKEESKFVLVPGPGDAGPGSILPQPPLPSSLTADLRARVPGIVLASNPCRLRYCTQDIIVFRQDLLQTMRRHCLLTPIGDSQSSDALFEHLSVTLLQQSHLCPLPLEKHPIYWQHDHALRLYPVPSAVILADSSTPAASFTFEGCVCFNPGSVKHGSFAAYAPASREVELCDVPDLST</sequence>
<reference evidence="8 9" key="1">
    <citation type="journal article" date="2024" name="Nat. Commun.">
        <title>Phylogenomics reveals the evolutionary origins of lichenization in chlorophyte algae.</title>
        <authorList>
            <person name="Puginier C."/>
            <person name="Libourel C."/>
            <person name="Otte J."/>
            <person name="Skaloud P."/>
            <person name="Haon M."/>
            <person name="Grisel S."/>
            <person name="Petersen M."/>
            <person name="Berrin J.G."/>
            <person name="Delaux P.M."/>
            <person name="Dal Grande F."/>
            <person name="Keller J."/>
        </authorList>
    </citation>
    <scope>NUCLEOTIDE SEQUENCE [LARGE SCALE GENOMIC DNA]</scope>
    <source>
        <strain evidence="8 9">SAG 2145</strain>
    </source>
</reference>
<dbReference type="Pfam" id="PF04042">
    <property type="entry name" value="DNA_pol_E_B"/>
    <property type="match status" value="1"/>
</dbReference>
<accession>A0AAW1SGQ2</accession>
<dbReference type="PANTHER" id="PTHR12708:SF0">
    <property type="entry name" value="DNA POLYMERASE EPSILON SUBUNIT 2"/>
    <property type="match status" value="1"/>
</dbReference>
<evidence type="ECO:0000256" key="5">
    <source>
        <dbReference type="ARBA" id="ARBA00023242"/>
    </source>
</evidence>
<evidence type="ECO:0000259" key="7">
    <source>
        <dbReference type="Pfam" id="PF04042"/>
    </source>
</evidence>
<feature type="domain" description="DNA polymerase alpha/delta/epsilon subunit B" evidence="7">
    <location>
        <begin position="268"/>
        <end position="473"/>
    </location>
</feature>
<comment type="caution">
    <text evidence="8">The sequence shown here is derived from an EMBL/GenBank/DDBJ whole genome shotgun (WGS) entry which is preliminary data.</text>
</comment>
<dbReference type="GO" id="GO:0006261">
    <property type="term" value="P:DNA-templated DNA replication"/>
    <property type="evidence" value="ECO:0007669"/>
    <property type="project" value="InterPro"/>
</dbReference>
<proteinExistence type="inferred from homology"/>
<keyword evidence="4 6" id="KW-0238">DNA-binding</keyword>
<comment type="similarity">
    <text evidence="2 6">Belongs to the DNA polymerase epsilon subunit B family.</text>
</comment>
<comment type="function">
    <text evidence="6">Participates in DNA repair and in chromosomal DNA replication.</text>
</comment>
<evidence type="ECO:0000256" key="1">
    <source>
        <dbReference type="ARBA" id="ARBA00004123"/>
    </source>
</evidence>
<dbReference type="GO" id="GO:0042276">
    <property type="term" value="P:error-prone translesion synthesis"/>
    <property type="evidence" value="ECO:0007669"/>
    <property type="project" value="TreeGrafter"/>
</dbReference>
<dbReference type="PANTHER" id="PTHR12708">
    <property type="entry name" value="DNA POLYMERASE EPSILON SUBUNIT B"/>
    <property type="match status" value="1"/>
</dbReference>
<organism evidence="8 9">
    <name type="scientific">Apatococcus lobatus</name>
    <dbReference type="NCBI Taxonomy" id="904363"/>
    <lineage>
        <taxon>Eukaryota</taxon>
        <taxon>Viridiplantae</taxon>
        <taxon>Chlorophyta</taxon>
        <taxon>core chlorophytes</taxon>
        <taxon>Trebouxiophyceae</taxon>
        <taxon>Chlorellales</taxon>
        <taxon>Chlorellaceae</taxon>
        <taxon>Apatococcus</taxon>
    </lineage>
</organism>
<evidence type="ECO:0000256" key="3">
    <source>
        <dbReference type="ARBA" id="ARBA00022705"/>
    </source>
</evidence>
<keyword evidence="9" id="KW-1185">Reference proteome</keyword>
<keyword evidence="3 6" id="KW-0235">DNA replication</keyword>
<dbReference type="Proteomes" id="UP001438707">
    <property type="component" value="Unassembled WGS sequence"/>
</dbReference>
<comment type="subcellular location">
    <subcellularLocation>
        <location evidence="1 6">Nucleus</location>
    </subcellularLocation>
</comment>
<keyword evidence="5 6" id="KW-0539">Nucleus</keyword>
<dbReference type="PIRSF" id="PIRSF000799">
    <property type="entry name" value="DNA_pol_eps_2"/>
    <property type="match status" value="1"/>
</dbReference>
<dbReference type="GO" id="GO:0008622">
    <property type="term" value="C:epsilon DNA polymerase complex"/>
    <property type="evidence" value="ECO:0007669"/>
    <property type="project" value="UniProtKB-UniRule"/>
</dbReference>
<evidence type="ECO:0000256" key="6">
    <source>
        <dbReference type="PIRNR" id="PIRNR000799"/>
    </source>
</evidence>
<evidence type="ECO:0000313" key="9">
    <source>
        <dbReference type="Proteomes" id="UP001438707"/>
    </source>
</evidence>
<dbReference type="InterPro" id="IPR007185">
    <property type="entry name" value="DNA_pol_a/d/e_bsu"/>
</dbReference>
<protein>
    <recommendedName>
        <fullName evidence="6">DNA polymerase epsilon subunit</fullName>
    </recommendedName>
    <alternativeName>
        <fullName evidence="6">DNA polymerase II subunit 2</fullName>
    </alternativeName>
</protein>
<gene>
    <name evidence="8" type="ORF">WJX74_010659</name>
</gene>
<evidence type="ECO:0000313" key="8">
    <source>
        <dbReference type="EMBL" id="KAK9845104.1"/>
    </source>
</evidence>
<dbReference type="InterPro" id="IPR016266">
    <property type="entry name" value="POLE2"/>
</dbReference>
<evidence type="ECO:0000256" key="4">
    <source>
        <dbReference type="ARBA" id="ARBA00023125"/>
    </source>
</evidence>